<sequence>MDKDTRGALQTATQRARRLLEEEFRAQLEGDHDIMANGQVPPRGGPHLSARQQTLRDRIVAAIDHKRAAGMKPTEAVADYLRDAAFTTLNRFVALKMLEARRLVQECVTRGDASSGFAEFCGLAPGMRLTDGGGYRLYLECVFDELSTEVKVLFDRRDPASALWPRRQTLDALLAVLNAEDLAGVWTEDETIGWVYQYFNGQDERRQMRDESQAPRNSRELAVRNQFFTPRYVVQFLVDNTLGRMWLEMRGGTSRLVGRCEYLVRPEGDGFRARPKKDPRDLRILDPACGSGHFLLYAFDLLLEIYEEAWEEPQDAPRSITTGRTLREDYATVDDLQRALPTLILEHNLHGVDIDPRCAQIAALALWLRAQRAWGNVGLRAAARPRVRRTHIVVAEPMPGDRVMMDEFAARLEPPLLRDLFRRMVGEMRLAGELGALLRVEDAIAEDLRQARSAFVSQQQAPSVFLPGLEPTQRQPSLNLSGIDDDDFFHEAEARMADALQAFAEVATGAAATRRRLFADDATQGVALIELLRGRFDVVLMNPPFGSGSLPAKAAFDRAYPRTKIDMYAAFVERGIQLLQPRGLLGAITSRTGFFLSTFQRWREEVLLRDATPTVFADLGFGVLDNAMVEVAAYCLERRGETAP</sequence>
<evidence type="ECO:0000313" key="8">
    <source>
        <dbReference type="Proteomes" id="UP000766336"/>
    </source>
</evidence>
<dbReference type="PANTHER" id="PTHR33841">
    <property type="entry name" value="DNA METHYLTRANSFERASE YEEA-RELATED"/>
    <property type="match status" value="1"/>
</dbReference>
<dbReference type="EC" id="2.1.1.72" evidence="1"/>
<evidence type="ECO:0000313" key="7">
    <source>
        <dbReference type="EMBL" id="MBS7811515.1"/>
    </source>
</evidence>
<evidence type="ECO:0000259" key="6">
    <source>
        <dbReference type="Pfam" id="PF07669"/>
    </source>
</evidence>
<name>A0ABS5QCU4_9PROT</name>
<dbReference type="InterPro" id="IPR050953">
    <property type="entry name" value="N4_N6_ade-DNA_methylase"/>
</dbReference>
<dbReference type="InterPro" id="IPR002052">
    <property type="entry name" value="DNA_methylase_N6_adenine_CS"/>
</dbReference>
<dbReference type="PRINTS" id="PR00507">
    <property type="entry name" value="N12N6MTFRASE"/>
</dbReference>
<comment type="catalytic activity">
    <reaction evidence="5">
        <text>a 2'-deoxyadenosine in DNA + S-adenosyl-L-methionine = an N(6)-methyl-2'-deoxyadenosine in DNA + S-adenosyl-L-homocysteine + H(+)</text>
        <dbReference type="Rhea" id="RHEA:15197"/>
        <dbReference type="Rhea" id="RHEA-COMP:12418"/>
        <dbReference type="Rhea" id="RHEA-COMP:12419"/>
        <dbReference type="ChEBI" id="CHEBI:15378"/>
        <dbReference type="ChEBI" id="CHEBI:57856"/>
        <dbReference type="ChEBI" id="CHEBI:59789"/>
        <dbReference type="ChEBI" id="CHEBI:90615"/>
        <dbReference type="ChEBI" id="CHEBI:90616"/>
        <dbReference type="EC" id="2.1.1.72"/>
    </reaction>
</comment>
<evidence type="ECO:0000256" key="1">
    <source>
        <dbReference type="ARBA" id="ARBA00011900"/>
    </source>
</evidence>
<dbReference type="Pfam" id="PF07669">
    <property type="entry name" value="Eco57I"/>
    <property type="match status" value="1"/>
</dbReference>
<dbReference type="InterPro" id="IPR011639">
    <property type="entry name" value="MethylTrfase_TaqI-like_dom"/>
</dbReference>
<dbReference type="InterPro" id="IPR029063">
    <property type="entry name" value="SAM-dependent_MTases_sf"/>
</dbReference>
<dbReference type="Gene3D" id="3.40.50.150">
    <property type="entry name" value="Vaccinia Virus protein VP39"/>
    <property type="match status" value="2"/>
</dbReference>
<reference evidence="7 8" key="1">
    <citation type="submission" date="2021-05" db="EMBL/GenBank/DDBJ databases">
        <title>Roseococcus sp. XZZS9, whole genome shotgun sequencing project.</title>
        <authorList>
            <person name="Zhao G."/>
            <person name="Shen L."/>
        </authorList>
    </citation>
    <scope>NUCLEOTIDE SEQUENCE [LARGE SCALE GENOMIC DNA]</scope>
    <source>
        <strain evidence="7 8">XZZS9</strain>
    </source>
</reference>
<proteinExistence type="predicted"/>
<organism evidence="7 8">
    <name type="scientific">Roseococcus pinisoli</name>
    <dbReference type="NCBI Taxonomy" id="2835040"/>
    <lineage>
        <taxon>Bacteria</taxon>
        <taxon>Pseudomonadati</taxon>
        <taxon>Pseudomonadota</taxon>
        <taxon>Alphaproteobacteria</taxon>
        <taxon>Acetobacterales</taxon>
        <taxon>Roseomonadaceae</taxon>
        <taxon>Roseococcus</taxon>
    </lineage>
</organism>
<dbReference type="SUPFAM" id="SSF53335">
    <property type="entry name" value="S-adenosyl-L-methionine-dependent methyltransferases"/>
    <property type="match status" value="1"/>
</dbReference>
<protein>
    <recommendedName>
        <fullName evidence="1">site-specific DNA-methyltransferase (adenine-specific)</fullName>
        <ecNumber evidence="1">2.1.1.72</ecNumber>
    </recommendedName>
</protein>
<dbReference type="Proteomes" id="UP000766336">
    <property type="component" value="Unassembled WGS sequence"/>
</dbReference>
<dbReference type="EMBL" id="JAHCDA010000002">
    <property type="protein sequence ID" value="MBS7811515.1"/>
    <property type="molecule type" value="Genomic_DNA"/>
</dbReference>
<evidence type="ECO:0000256" key="5">
    <source>
        <dbReference type="ARBA" id="ARBA00047942"/>
    </source>
</evidence>
<keyword evidence="4" id="KW-0949">S-adenosyl-L-methionine</keyword>
<comment type="caution">
    <text evidence="7">The sequence shown here is derived from an EMBL/GenBank/DDBJ whole genome shotgun (WGS) entry which is preliminary data.</text>
</comment>
<dbReference type="RefSeq" id="WP_213670187.1">
    <property type="nucleotide sequence ID" value="NZ_JAHCDA010000002.1"/>
</dbReference>
<evidence type="ECO:0000256" key="3">
    <source>
        <dbReference type="ARBA" id="ARBA00022679"/>
    </source>
</evidence>
<gene>
    <name evidence="7" type="ORF">KHU32_11250</name>
</gene>
<keyword evidence="2" id="KW-0489">Methyltransferase</keyword>
<keyword evidence="8" id="KW-1185">Reference proteome</keyword>
<keyword evidence="3" id="KW-0808">Transferase</keyword>
<evidence type="ECO:0000256" key="2">
    <source>
        <dbReference type="ARBA" id="ARBA00022603"/>
    </source>
</evidence>
<evidence type="ECO:0000256" key="4">
    <source>
        <dbReference type="ARBA" id="ARBA00022691"/>
    </source>
</evidence>
<dbReference type="PANTHER" id="PTHR33841:SF1">
    <property type="entry name" value="DNA METHYLTRANSFERASE A"/>
    <property type="match status" value="1"/>
</dbReference>
<feature type="domain" description="Type II methyltransferase M.TaqI-like" evidence="6">
    <location>
        <begin position="347"/>
        <end position="607"/>
    </location>
</feature>
<dbReference type="PROSITE" id="PS00092">
    <property type="entry name" value="N6_MTASE"/>
    <property type="match status" value="1"/>
</dbReference>
<accession>A0ABS5QCU4</accession>